<dbReference type="OrthoDB" id="9808930at2"/>
<proteinExistence type="predicted"/>
<dbReference type="EMBL" id="FZNT01000003">
    <property type="protein sequence ID" value="SNR45048.1"/>
    <property type="molecule type" value="Genomic_DNA"/>
</dbReference>
<evidence type="ECO:0000256" key="2">
    <source>
        <dbReference type="ARBA" id="ARBA00022692"/>
    </source>
</evidence>
<reference evidence="6 7" key="1">
    <citation type="submission" date="2017-06" db="EMBL/GenBank/DDBJ databases">
        <authorList>
            <person name="Kim H.J."/>
            <person name="Triplett B.A."/>
        </authorList>
    </citation>
    <scope>NUCLEOTIDE SEQUENCE [LARGE SCALE GENOMIC DNA]</scope>
    <source>
        <strain evidence="6 7">DSM 29150</strain>
    </source>
</reference>
<feature type="transmembrane region" description="Helical" evidence="5">
    <location>
        <begin position="57"/>
        <end position="76"/>
    </location>
</feature>
<dbReference type="RefSeq" id="WP_089380822.1">
    <property type="nucleotide sequence ID" value="NZ_FZNT01000003.1"/>
</dbReference>
<feature type="transmembrane region" description="Helical" evidence="5">
    <location>
        <begin position="82"/>
        <end position="101"/>
    </location>
</feature>
<sequence length="123" mass="13620">MITQNDKNYSSITHLSGFAGWFFPFGNIIAPLIMWAAKKNESNYIDAHGKAAINFQLSLILYGFLLAILILPITILTLGLGLIAIIIAIIPAIILKIVLIISASMKANNGEYYDYPFTIEFIK</sequence>
<gene>
    <name evidence="6" type="ORF">SAMN06265371_103147</name>
</gene>
<keyword evidence="4 5" id="KW-0472">Membrane</keyword>
<evidence type="ECO:0000256" key="3">
    <source>
        <dbReference type="ARBA" id="ARBA00022989"/>
    </source>
</evidence>
<feature type="transmembrane region" description="Helical" evidence="5">
    <location>
        <begin position="18"/>
        <end position="37"/>
    </location>
</feature>
<dbReference type="AlphaFoldDB" id="A0A238WF34"/>
<keyword evidence="7" id="KW-1185">Reference proteome</keyword>
<dbReference type="Pfam" id="PF09685">
    <property type="entry name" value="MamF_MmsF"/>
    <property type="match status" value="1"/>
</dbReference>
<name>A0A238WF34_9FLAO</name>
<evidence type="ECO:0000256" key="4">
    <source>
        <dbReference type="ARBA" id="ARBA00023136"/>
    </source>
</evidence>
<evidence type="ECO:0000256" key="1">
    <source>
        <dbReference type="ARBA" id="ARBA00004141"/>
    </source>
</evidence>
<keyword evidence="3 5" id="KW-1133">Transmembrane helix</keyword>
<evidence type="ECO:0000313" key="6">
    <source>
        <dbReference type="EMBL" id="SNR45048.1"/>
    </source>
</evidence>
<accession>A0A238WF34</accession>
<protein>
    <recommendedName>
        <fullName evidence="8">DUF4870 domain-containing protein</fullName>
    </recommendedName>
</protein>
<comment type="subcellular location">
    <subcellularLocation>
        <location evidence="1">Membrane</location>
        <topology evidence="1">Multi-pass membrane protein</topology>
    </subcellularLocation>
</comment>
<evidence type="ECO:0008006" key="8">
    <source>
        <dbReference type="Google" id="ProtNLM"/>
    </source>
</evidence>
<evidence type="ECO:0000256" key="5">
    <source>
        <dbReference type="SAM" id="Phobius"/>
    </source>
</evidence>
<organism evidence="6 7">
    <name type="scientific">Lutibacter agarilyticus</name>
    <dbReference type="NCBI Taxonomy" id="1109740"/>
    <lineage>
        <taxon>Bacteria</taxon>
        <taxon>Pseudomonadati</taxon>
        <taxon>Bacteroidota</taxon>
        <taxon>Flavobacteriia</taxon>
        <taxon>Flavobacteriales</taxon>
        <taxon>Flavobacteriaceae</taxon>
        <taxon>Lutibacter</taxon>
    </lineage>
</organism>
<dbReference type="Proteomes" id="UP000198384">
    <property type="component" value="Unassembled WGS sequence"/>
</dbReference>
<dbReference type="InterPro" id="IPR019109">
    <property type="entry name" value="MamF_MmsF"/>
</dbReference>
<evidence type="ECO:0000313" key="7">
    <source>
        <dbReference type="Proteomes" id="UP000198384"/>
    </source>
</evidence>
<keyword evidence="2 5" id="KW-0812">Transmembrane</keyword>